<dbReference type="EMBL" id="KL367523">
    <property type="protein sequence ID" value="KFD66585.1"/>
    <property type="molecule type" value="Genomic_DNA"/>
</dbReference>
<evidence type="ECO:0000313" key="4">
    <source>
        <dbReference type="Proteomes" id="UP000030764"/>
    </source>
</evidence>
<organism evidence="3">
    <name type="scientific">Trichuris suis</name>
    <name type="common">pig whipworm</name>
    <dbReference type="NCBI Taxonomy" id="68888"/>
    <lineage>
        <taxon>Eukaryota</taxon>
        <taxon>Metazoa</taxon>
        <taxon>Ecdysozoa</taxon>
        <taxon>Nematoda</taxon>
        <taxon>Enoplea</taxon>
        <taxon>Dorylaimia</taxon>
        <taxon>Trichinellida</taxon>
        <taxon>Trichuridae</taxon>
        <taxon>Trichuris</taxon>
    </lineage>
</organism>
<name>A0A085NAT9_9BILA</name>
<keyword evidence="4" id="KW-1185">Reference proteome</keyword>
<sequence length="93" mass="10444">MGTSSVAKDETKSNLRNSRRRTARQPYERTPAVSRLTFTLQLIKNVVPRCGQGNTKCCRPQLLEKDQIFKLATPHARLAWLPISAIPVAQANQ</sequence>
<accession>A0A085NAT9</accession>
<gene>
    <name evidence="2" type="ORF">M513_01586</name>
    <name evidence="3" type="ORF">M514_01586</name>
</gene>
<reference evidence="3 4" key="1">
    <citation type="journal article" date="2014" name="Nat. Genet.">
        <title>Genome and transcriptome of the porcine whipworm Trichuris suis.</title>
        <authorList>
            <person name="Jex A.R."/>
            <person name="Nejsum P."/>
            <person name="Schwarz E.M."/>
            <person name="Hu L."/>
            <person name="Young N.D."/>
            <person name="Hall R.S."/>
            <person name="Korhonen P.K."/>
            <person name="Liao S."/>
            <person name="Thamsborg S."/>
            <person name="Xia J."/>
            <person name="Xu P."/>
            <person name="Wang S."/>
            <person name="Scheerlinck J.P."/>
            <person name="Hofmann A."/>
            <person name="Sternberg P.W."/>
            <person name="Wang J."/>
            <person name="Gasser R.B."/>
        </authorList>
    </citation>
    <scope>NUCLEOTIDE SEQUENCE [LARGE SCALE GENOMIC DNA]</scope>
    <source>
        <strain evidence="3">DCEP-RM93F</strain>
        <strain evidence="2">DCEP-RM93M</strain>
    </source>
</reference>
<evidence type="ECO:0000313" key="2">
    <source>
        <dbReference type="EMBL" id="KFD57483.1"/>
    </source>
</evidence>
<protein>
    <submittedName>
        <fullName evidence="3">Uncharacterized protein</fullName>
    </submittedName>
</protein>
<feature type="region of interest" description="Disordered" evidence="1">
    <location>
        <begin position="1"/>
        <end position="30"/>
    </location>
</feature>
<evidence type="ECO:0000313" key="3">
    <source>
        <dbReference type="EMBL" id="KFD66585.1"/>
    </source>
</evidence>
<dbReference type="AlphaFoldDB" id="A0A085NAT9"/>
<dbReference type="Proteomes" id="UP000030764">
    <property type="component" value="Unassembled WGS sequence"/>
</dbReference>
<dbReference type="EMBL" id="KL363188">
    <property type="protein sequence ID" value="KFD57483.1"/>
    <property type="molecule type" value="Genomic_DNA"/>
</dbReference>
<dbReference type="Proteomes" id="UP000030758">
    <property type="component" value="Unassembled WGS sequence"/>
</dbReference>
<proteinExistence type="predicted"/>
<evidence type="ECO:0000256" key="1">
    <source>
        <dbReference type="SAM" id="MobiDB-lite"/>
    </source>
</evidence>